<accession>A0AA36J2N1</accession>
<feature type="transmembrane region" description="Helical" evidence="7">
    <location>
        <begin position="418"/>
        <end position="438"/>
    </location>
</feature>
<dbReference type="PANTHER" id="PTHR10010">
    <property type="entry name" value="SOLUTE CARRIER FAMILY 34 SODIUM PHOSPHATE , MEMBER 2-RELATED"/>
    <property type="match status" value="1"/>
</dbReference>
<keyword evidence="3" id="KW-1003">Cell membrane</keyword>
<dbReference type="GO" id="GO:0005436">
    <property type="term" value="F:sodium:phosphate symporter activity"/>
    <property type="evidence" value="ECO:0007669"/>
    <property type="project" value="InterPro"/>
</dbReference>
<feature type="domain" description="EF-hand" evidence="8">
    <location>
        <begin position="545"/>
        <end position="580"/>
    </location>
</feature>
<keyword evidence="4 7" id="KW-0812">Transmembrane</keyword>
<dbReference type="NCBIfam" id="NF037997">
    <property type="entry name" value="Na_Pi_symport"/>
    <property type="match status" value="2"/>
</dbReference>
<evidence type="ECO:0000256" key="3">
    <source>
        <dbReference type="ARBA" id="ARBA00022475"/>
    </source>
</evidence>
<dbReference type="PANTHER" id="PTHR10010:SF46">
    <property type="entry name" value="SODIUM-DEPENDENT PHOSPHATE TRANSPORT PROTEIN 2B"/>
    <property type="match status" value="1"/>
</dbReference>
<feature type="transmembrane region" description="Helical" evidence="7">
    <location>
        <begin position="303"/>
        <end position="322"/>
    </location>
</feature>
<evidence type="ECO:0000256" key="2">
    <source>
        <dbReference type="ARBA" id="ARBA00005808"/>
    </source>
</evidence>
<name>A0AA36J2N1_9DINO</name>
<dbReference type="Proteomes" id="UP001178507">
    <property type="component" value="Unassembled WGS sequence"/>
</dbReference>
<evidence type="ECO:0000313" key="9">
    <source>
        <dbReference type="EMBL" id="CAJ1398022.1"/>
    </source>
</evidence>
<evidence type="ECO:0000256" key="5">
    <source>
        <dbReference type="ARBA" id="ARBA00022989"/>
    </source>
</evidence>
<comment type="caution">
    <text evidence="9">The sequence shown here is derived from an EMBL/GenBank/DDBJ whole genome shotgun (WGS) entry which is preliminary data.</text>
</comment>
<sequence>MSGSFGALGGKSAGQLFTLINNPIAGLMVGILATVLVQSSSSSTSIVVGLVGAEMLTVHQAIPIIMGANCGTSVTNTIVSMAHAGDRLELERAFSGATVHDMFNMLTVLTLLPLEVIFGALCGEGPLYWLSKLVTEAVVGGDLESDLTFTSPTKAIVSPLTKLFLSEDQNVVEALSFGPPVEHREANCSGHCTYFCVSGAMSEAWRKVAEDGYNTLPACSFISECRSDSFCSRDAGDFYKSEIEGAAIIGKGFLRGAGDVAGGILGLMISLLVMCGALFFMVKLLHSLVMGHAREILMKGTQLNDYLAMLLGLALTFIVQSSSVVTSALTPLVGIGVLPVAKMLPMTLGSNIGTTFTSMLAALSVMTAASIQIAFCHLFFNILGILIWFPAPPMRRVVITAACTLGFYASYWRLVPLIYILVMFLALPGVVLGISLLFEVSVVLGTAVLICTLLALAALVVWWNRIGCYKVVSQEERELRKAHLAEAPWSSLGLTSDLTESLKRFTSLQPWTLDSQKEDFDVVSRDCGLYKNCEGERNRSILSSRLLGLLEELFAAHDLNKNGLLEELELIQLNKKIVLLHHGRNADMEAVKAKYQDLFRRKLNAQGDAVPFSIFKAYMSQVLVEVDPDPAAQEMMLEQWLAEAQAARALFHMPSITSVTDLPFLSTISFDKDDLPAASRASIDTASTAATPRKEARNAWASAESTQEALRQGQCLGAAFRFVWSRKTIEQNIDKLVRHVANKYQTSVALIVQ</sequence>
<evidence type="ECO:0000256" key="1">
    <source>
        <dbReference type="ARBA" id="ARBA00004651"/>
    </source>
</evidence>
<feature type="transmembrane region" description="Helical" evidence="7">
    <location>
        <begin position="360"/>
        <end position="388"/>
    </location>
</feature>
<dbReference type="InterPro" id="IPR002048">
    <property type="entry name" value="EF_hand_dom"/>
</dbReference>
<dbReference type="GO" id="GO:0005886">
    <property type="term" value="C:plasma membrane"/>
    <property type="evidence" value="ECO:0007669"/>
    <property type="project" value="UniProtKB-SubCell"/>
</dbReference>
<comment type="subcellular location">
    <subcellularLocation>
        <location evidence="1">Cell membrane</location>
        <topology evidence="1">Multi-pass membrane protein</topology>
    </subcellularLocation>
</comment>
<organism evidence="9 10">
    <name type="scientific">Effrenium voratum</name>
    <dbReference type="NCBI Taxonomy" id="2562239"/>
    <lineage>
        <taxon>Eukaryota</taxon>
        <taxon>Sar</taxon>
        <taxon>Alveolata</taxon>
        <taxon>Dinophyceae</taxon>
        <taxon>Suessiales</taxon>
        <taxon>Symbiodiniaceae</taxon>
        <taxon>Effrenium</taxon>
    </lineage>
</organism>
<dbReference type="PROSITE" id="PS50222">
    <property type="entry name" value="EF_HAND_2"/>
    <property type="match status" value="1"/>
</dbReference>
<proteinExistence type="inferred from homology"/>
<dbReference type="AlphaFoldDB" id="A0AA36J2N1"/>
<dbReference type="GO" id="GO:0044341">
    <property type="term" value="P:sodium-dependent phosphate transport"/>
    <property type="evidence" value="ECO:0007669"/>
    <property type="project" value="InterPro"/>
</dbReference>
<keyword evidence="5 7" id="KW-1133">Transmembrane helix</keyword>
<gene>
    <name evidence="9" type="ORF">EVOR1521_LOCUS21909</name>
</gene>
<feature type="transmembrane region" description="Helical" evidence="7">
    <location>
        <begin position="260"/>
        <end position="282"/>
    </location>
</feature>
<dbReference type="InterPro" id="IPR018247">
    <property type="entry name" value="EF_Hand_1_Ca_BS"/>
</dbReference>
<evidence type="ECO:0000313" key="10">
    <source>
        <dbReference type="Proteomes" id="UP001178507"/>
    </source>
</evidence>
<feature type="transmembrane region" description="Helical" evidence="7">
    <location>
        <begin position="444"/>
        <end position="463"/>
    </location>
</feature>
<keyword evidence="6 7" id="KW-0472">Membrane</keyword>
<reference evidence="9" key="1">
    <citation type="submission" date="2023-08" db="EMBL/GenBank/DDBJ databases">
        <authorList>
            <person name="Chen Y."/>
            <person name="Shah S."/>
            <person name="Dougan E. K."/>
            <person name="Thang M."/>
            <person name="Chan C."/>
        </authorList>
    </citation>
    <scope>NUCLEOTIDE SEQUENCE</scope>
</reference>
<evidence type="ECO:0000259" key="8">
    <source>
        <dbReference type="PROSITE" id="PS50222"/>
    </source>
</evidence>
<protein>
    <recommendedName>
        <fullName evidence="8">EF-hand domain-containing protein</fullName>
    </recommendedName>
</protein>
<evidence type="ECO:0000256" key="4">
    <source>
        <dbReference type="ARBA" id="ARBA00022692"/>
    </source>
</evidence>
<dbReference type="InterPro" id="IPR003841">
    <property type="entry name" value="Na/Pi_transpt"/>
</dbReference>
<comment type="similarity">
    <text evidence="2">Belongs to the SLC34A transporter family.</text>
</comment>
<dbReference type="PROSITE" id="PS00018">
    <property type="entry name" value="EF_HAND_1"/>
    <property type="match status" value="1"/>
</dbReference>
<dbReference type="EMBL" id="CAUJNA010003286">
    <property type="protein sequence ID" value="CAJ1398022.1"/>
    <property type="molecule type" value="Genomic_DNA"/>
</dbReference>
<keyword evidence="10" id="KW-1185">Reference proteome</keyword>
<evidence type="ECO:0000256" key="6">
    <source>
        <dbReference type="ARBA" id="ARBA00023136"/>
    </source>
</evidence>
<evidence type="ECO:0000256" key="7">
    <source>
        <dbReference type="SAM" id="Phobius"/>
    </source>
</evidence>
<dbReference type="GO" id="GO:0005509">
    <property type="term" value="F:calcium ion binding"/>
    <property type="evidence" value="ECO:0007669"/>
    <property type="project" value="InterPro"/>
</dbReference>
<dbReference type="Pfam" id="PF02690">
    <property type="entry name" value="Na_Pi_cotrans"/>
    <property type="match status" value="2"/>
</dbReference>